<dbReference type="EMBL" id="QJVJ01000001">
    <property type="protein sequence ID" value="PYI57001.1"/>
    <property type="molecule type" value="Genomic_DNA"/>
</dbReference>
<dbReference type="Proteomes" id="UP000247476">
    <property type="component" value="Unassembled WGS sequence"/>
</dbReference>
<evidence type="ECO:0000256" key="1">
    <source>
        <dbReference type="SAM" id="MobiDB-lite"/>
    </source>
</evidence>
<dbReference type="Pfam" id="PF24704">
    <property type="entry name" value="DUF7667"/>
    <property type="match status" value="1"/>
</dbReference>
<dbReference type="InterPro" id="IPR056084">
    <property type="entry name" value="DUF7667"/>
</dbReference>
<organism evidence="2 3">
    <name type="scientific">Paenibacillus flagellatus</name>
    <dbReference type="NCBI Taxonomy" id="2211139"/>
    <lineage>
        <taxon>Bacteria</taxon>
        <taxon>Bacillati</taxon>
        <taxon>Bacillota</taxon>
        <taxon>Bacilli</taxon>
        <taxon>Bacillales</taxon>
        <taxon>Paenibacillaceae</taxon>
        <taxon>Paenibacillus</taxon>
    </lineage>
</organism>
<evidence type="ECO:0000313" key="3">
    <source>
        <dbReference type="Proteomes" id="UP000247476"/>
    </source>
</evidence>
<accession>A0A2V5KBR3</accession>
<feature type="compositionally biased region" description="Basic and acidic residues" evidence="1">
    <location>
        <begin position="75"/>
        <end position="84"/>
    </location>
</feature>
<sequence>MAELFLTQRRRPLTDAEVLEMTHCMAANANYCWELVALQNMSFAAYQAGDMQWLHEVCAQIDALEDGQTKRPGRKGTDRNKKSQ</sequence>
<keyword evidence="3" id="KW-1185">Reference proteome</keyword>
<comment type="caution">
    <text evidence="2">The sequence shown here is derived from an EMBL/GenBank/DDBJ whole genome shotgun (WGS) entry which is preliminary data.</text>
</comment>
<gene>
    <name evidence="2" type="ORF">DLM86_00705</name>
</gene>
<feature type="region of interest" description="Disordered" evidence="1">
    <location>
        <begin position="65"/>
        <end position="84"/>
    </location>
</feature>
<name>A0A2V5KBR3_9BACL</name>
<dbReference type="AlphaFoldDB" id="A0A2V5KBR3"/>
<reference evidence="2 3" key="1">
    <citation type="submission" date="2018-05" db="EMBL/GenBank/DDBJ databases">
        <title>Paenibacillus flagellatus sp. nov., isolated from selenium mineral soil.</title>
        <authorList>
            <person name="Dai X."/>
        </authorList>
    </citation>
    <scope>NUCLEOTIDE SEQUENCE [LARGE SCALE GENOMIC DNA]</scope>
    <source>
        <strain evidence="2 3">DXL2</strain>
    </source>
</reference>
<proteinExistence type="predicted"/>
<protein>
    <submittedName>
        <fullName evidence="2">Uncharacterized protein</fullName>
    </submittedName>
</protein>
<evidence type="ECO:0000313" key="2">
    <source>
        <dbReference type="EMBL" id="PYI57001.1"/>
    </source>
</evidence>